<evidence type="ECO:0000313" key="2">
    <source>
        <dbReference type="EMBL" id="GBP32144.1"/>
    </source>
</evidence>
<evidence type="ECO:0000313" key="3">
    <source>
        <dbReference type="Proteomes" id="UP000299102"/>
    </source>
</evidence>
<reference evidence="2 3" key="1">
    <citation type="journal article" date="2019" name="Commun. Biol.">
        <title>The bagworm genome reveals a unique fibroin gene that provides high tensile strength.</title>
        <authorList>
            <person name="Kono N."/>
            <person name="Nakamura H."/>
            <person name="Ohtoshi R."/>
            <person name="Tomita M."/>
            <person name="Numata K."/>
            <person name="Arakawa K."/>
        </authorList>
    </citation>
    <scope>NUCLEOTIDE SEQUENCE [LARGE SCALE GENOMIC DNA]</scope>
</reference>
<proteinExistence type="predicted"/>
<feature type="region of interest" description="Disordered" evidence="1">
    <location>
        <begin position="32"/>
        <end position="53"/>
    </location>
</feature>
<feature type="compositionally biased region" description="Basic residues" evidence="1">
    <location>
        <begin position="38"/>
        <end position="47"/>
    </location>
</feature>
<name>A0A4C1V229_EUMVA</name>
<protein>
    <submittedName>
        <fullName evidence="2">Uncharacterized protein</fullName>
    </submittedName>
</protein>
<keyword evidence="3" id="KW-1185">Reference proteome</keyword>
<sequence>MGSRCKGIQWLHFFRKNPKIQSRHVSAYTRAKVTRTERRGRRARQRRPAQEPVVLEAQGRPRAANRARSNGPSLTYRSRAHADCAREPQTPGKPPINITYKPAINRCRRRRAAAGGAGPGRRRRRITSMILFRAERIHEADSVRNNSALHHRPRSPLVLHGRRATGRLRRVAEELRAQTHGPFT</sequence>
<comment type="caution">
    <text evidence="2">The sequence shown here is derived from an EMBL/GenBank/DDBJ whole genome shotgun (WGS) entry which is preliminary data.</text>
</comment>
<dbReference type="AlphaFoldDB" id="A0A4C1V229"/>
<organism evidence="2 3">
    <name type="scientific">Eumeta variegata</name>
    <name type="common">Bagworm moth</name>
    <name type="synonym">Eumeta japonica</name>
    <dbReference type="NCBI Taxonomy" id="151549"/>
    <lineage>
        <taxon>Eukaryota</taxon>
        <taxon>Metazoa</taxon>
        <taxon>Ecdysozoa</taxon>
        <taxon>Arthropoda</taxon>
        <taxon>Hexapoda</taxon>
        <taxon>Insecta</taxon>
        <taxon>Pterygota</taxon>
        <taxon>Neoptera</taxon>
        <taxon>Endopterygota</taxon>
        <taxon>Lepidoptera</taxon>
        <taxon>Glossata</taxon>
        <taxon>Ditrysia</taxon>
        <taxon>Tineoidea</taxon>
        <taxon>Psychidae</taxon>
        <taxon>Oiketicinae</taxon>
        <taxon>Eumeta</taxon>
    </lineage>
</organism>
<gene>
    <name evidence="2" type="ORF">EVAR_80911_1</name>
</gene>
<evidence type="ECO:0000256" key="1">
    <source>
        <dbReference type="SAM" id="MobiDB-lite"/>
    </source>
</evidence>
<dbReference type="Proteomes" id="UP000299102">
    <property type="component" value="Unassembled WGS sequence"/>
</dbReference>
<accession>A0A4C1V229</accession>
<dbReference type="EMBL" id="BGZK01000255">
    <property type="protein sequence ID" value="GBP32144.1"/>
    <property type="molecule type" value="Genomic_DNA"/>
</dbReference>